<gene>
    <name evidence="1" type="ORF">AFL42_16890</name>
</gene>
<evidence type="ECO:0000313" key="2">
    <source>
        <dbReference type="Proteomes" id="UP000037854"/>
    </source>
</evidence>
<evidence type="ECO:0000313" key="1">
    <source>
        <dbReference type="EMBL" id="KPH69844.1"/>
    </source>
</evidence>
<proteinExistence type="predicted"/>
<comment type="caution">
    <text evidence="1">The sequence shown here is derived from an EMBL/GenBank/DDBJ whole genome shotgun (WGS) entry which is preliminary data.</text>
</comment>
<organism evidence="1 2">
    <name type="scientific">Oceanobacillus caeni</name>
    <dbReference type="NCBI Taxonomy" id="405946"/>
    <lineage>
        <taxon>Bacteria</taxon>
        <taxon>Bacillati</taxon>
        <taxon>Bacillota</taxon>
        <taxon>Bacilli</taxon>
        <taxon>Bacillales</taxon>
        <taxon>Bacillaceae</taxon>
        <taxon>Oceanobacillus</taxon>
    </lineage>
</organism>
<accession>A0ABR5MFB5</accession>
<dbReference type="RefSeq" id="WP_083452660.1">
    <property type="nucleotide sequence ID" value="NZ_LGTK01000106.1"/>
</dbReference>
<protein>
    <submittedName>
        <fullName evidence="1">Uncharacterized protein</fullName>
    </submittedName>
</protein>
<keyword evidence="2" id="KW-1185">Reference proteome</keyword>
<sequence length="102" mass="12076">MDIKVTNVDVAYIKEIDRKAEEVSKKIGRKFSRNEYIKMLIQNDAELRLIKIKEQKFDEAIKNLSVTLRRQENKLQEFINSNNRLFHLMASGEILEGDEYND</sequence>
<dbReference type="Proteomes" id="UP000037854">
    <property type="component" value="Unassembled WGS sequence"/>
</dbReference>
<reference evidence="1 2" key="1">
    <citation type="submission" date="2015-07" db="EMBL/GenBank/DDBJ databases">
        <title>High-quality draft genome sequence of Oceanobacillus caeni HM6, a bacillus isolated from a human feces.</title>
        <authorList>
            <person name="Kumar J."/>
            <person name="Verma M.K."/>
            <person name="Pandey R."/>
            <person name="Bhambi M."/>
            <person name="Chauhan N."/>
        </authorList>
    </citation>
    <scope>NUCLEOTIDE SEQUENCE [LARGE SCALE GENOMIC DNA]</scope>
    <source>
        <strain evidence="1 2">HM6</strain>
    </source>
</reference>
<dbReference type="EMBL" id="LGTK01000106">
    <property type="protein sequence ID" value="KPH69844.1"/>
    <property type="molecule type" value="Genomic_DNA"/>
</dbReference>
<name>A0ABR5MFB5_9BACI</name>